<feature type="transmembrane region" description="Helical" evidence="5">
    <location>
        <begin position="42"/>
        <end position="68"/>
    </location>
</feature>
<dbReference type="GO" id="GO:0017004">
    <property type="term" value="P:cytochrome complex assembly"/>
    <property type="evidence" value="ECO:0007669"/>
    <property type="project" value="InterPro"/>
</dbReference>
<name>A0A9X3WF27_9BACI</name>
<dbReference type="InterPro" id="IPR003834">
    <property type="entry name" value="Cyt_c_assmbl_TM_dom"/>
</dbReference>
<evidence type="ECO:0000313" key="8">
    <source>
        <dbReference type="Proteomes" id="UP001145069"/>
    </source>
</evidence>
<organism evidence="7 8">
    <name type="scientific">Aquibacillus salsiterrae</name>
    <dbReference type="NCBI Taxonomy" id="2950439"/>
    <lineage>
        <taxon>Bacteria</taxon>
        <taxon>Bacillati</taxon>
        <taxon>Bacillota</taxon>
        <taxon>Bacilli</taxon>
        <taxon>Bacillales</taxon>
        <taxon>Bacillaceae</taxon>
        <taxon>Aquibacillus</taxon>
    </lineage>
</organism>
<evidence type="ECO:0000256" key="5">
    <source>
        <dbReference type="SAM" id="Phobius"/>
    </source>
</evidence>
<comment type="subcellular location">
    <subcellularLocation>
        <location evidence="1">Membrane</location>
        <topology evidence="1">Multi-pass membrane protein</topology>
    </subcellularLocation>
</comment>
<feature type="domain" description="Cytochrome C biogenesis protein transmembrane" evidence="6">
    <location>
        <begin position="44"/>
        <end position="174"/>
    </location>
</feature>
<reference evidence="7" key="1">
    <citation type="submission" date="2022-06" db="EMBL/GenBank/DDBJ databases">
        <title>Aquibacillus sp. a new bacterium isolated from soil saline samples.</title>
        <authorList>
            <person name="Galisteo C."/>
            <person name="De La Haba R."/>
            <person name="Sanchez-Porro C."/>
            <person name="Ventosa A."/>
        </authorList>
    </citation>
    <scope>NUCLEOTIDE SEQUENCE</scope>
    <source>
        <strain evidence="7">3ASR75-54</strain>
    </source>
</reference>
<keyword evidence="8" id="KW-1185">Reference proteome</keyword>
<proteinExistence type="predicted"/>
<dbReference type="GO" id="GO:0016020">
    <property type="term" value="C:membrane"/>
    <property type="evidence" value="ECO:0007669"/>
    <property type="project" value="UniProtKB-SubCell"/>
</dbReference>
<keyword evidence="2 5" id="KW-0812">Transmembrane</keyword>
<dbReference type="EMBL" id="JAMQKC010000037">
    <property type="protein sequence ID" value="MDC3418637.1"/>
    <property type="molecule type" value="Genomic_DNA"/>
</dbReference>
<evidence type="ECO:0000256" key="2">
    <source>
        <dbReference type="ARBA" id="ARBA00022692"/>
    </source>
</evidence>
<feature type="transmembrane region" description="Helical" evidence="5">
    <location>
        <begin position="128"/>
        <end position="149"/>
    </location>
</feature>
<evidence type="ECO:0000313" key="7">
    <source>
        <dbReference type="EMBL" id="MDC3418637.1"/>
    </source>
</evidence>
<gene>
    <name evidence="7" type="ORF">NC799_17405</name>
</gene>
<dbReference type="RefSeq" id="WP_272447706.1">
    <property type="nucleotide sequence ID" value="NZ_JAMQKC010000037.1"/>
</dbReference>
<dbReference type="Pfam" id="PF02683">
    <property type="entry name" value="DsbD_TM"/>
    <property type="match status" value="1"/>
</dbReference>
<dbReference type="AlphaFoldDB" id="A0A9X3WF27"/>
<evidence type="ECO:0000259" key="6">
    <source>
        <dbReference type="Pfam" id="PF02683"/>
    </source>
</evidence>
<evidence type="ECO:0000256" key="1">
    <source>
        <dbReference type="ARBA" id="ARBA00004141"/>
    </source>
</evidence>
<dbReference type="Proteomes" id="UP001145069">
    <property type="component" value="Unassembled WGS sequence"/>
</dbReference>
<keyword evidence="4 5" id="KW-0472">Membrane</keyword>
<feature type="transmembrane region" description="Helical" evidence="5">
    <location>
        <begin position="88"/>
        <end position="108"/>
    </location>
</feature>
<evidence type="ECO:0000256" key="3">
    <source>
        <dbReference type="ARBA" id="ARBA00022989"/>
    </source>
</evidence>
<accession>A0A9X3WF27</accession>
<comment type="caution">
    <text evidence="7">The sequence shown here is derived from an EMBL/GenBank/DDBJ whole genome shotgun (WGS) entry which is preliminary data.</text>
</comment>
<protein>
    <recommendedName>
        <fullName evidence="6">Cytochrome C biogenesis protein transmembrane domain-containing protein</fullName>
    </recommendedName>
</protein>
<sequence length="193" mass="20511">MSKNRAFTYWSFILIVALLSIVAFTGYLLYPRFDLPSVTGAGLLLIAVGAGVASFFAPCSFPLLVTLLSREVGANEEDGSRNRNRKAFTFATALSLGATAFLVLSGIILSLGGRALFANFTFASPQAITLRAVVGVSLILLGLIQAGVIHVKGFGKIGSLAKPLLKAQAKQRKENPKRAFFIYGFGYLVAGFG</sequence>
<feature type="transmembrane region" description="Helical" evidence="5">
    <location>
        <begin position="7"/>
        <end position="30"/>
    </location>
</feature>
<keyword evidence="3 5" id="KW-1133">Transmembrane helix</keyword>
<evidence type="ECO:0000256" key="4">
    <source>
        <dbReference type="ARBA" id="ARBA00023136"/>
    </source>
</evidence>